<keyword evidence="4 5" id="KW-0560">Oxidoreductase</keyword>
<dbReference type="AlphaFoldDB" id="A0A1M7TIP3"/>
<dbReference type="InterPro" id="IPR029500">
    <property type="entry name" value="QueF"/>
</dbReference>
<keyword evidence="1 5" id="KW-0963">Cytoplasm</keyword>
<accession>A0A1M7TIP3</accession>
<dbReference type="UniPathway" id="UPA00392"/>
<feature type="active site" description="Thioimide intermediate" evidence="5">
    <location>
        <position position="58"/>
    </location>
</feature>
<dbReference type="GO" id="GO:0005737">
    <property type="term" value="C:cytoplasm"/>
    <property type="evidence" value="ECO:0007669"/>
    <property type="project" value="UniProtKB-SubCell"/>
</dbReference>
<comment type="function">
    <text evidence="5">Catalyzes the NADPH-dependent reduction of 7-cyano-7-deazaguanine (preQ0) to 7-aminomethyl-7-deazaguanine (preQ1).</text>
</comment>
<dbReference type="OrthoDB" id="9789995at2"/>
<dbReference type="STRING" id="1121455.SAMN02745728_02057"/>
<reference evidence="6 7" key="1">
    <citation type="submission" date="2016-12" db="EMBL/GenBank/DDBJ databases">
        <authorList>
            <person name="Song W.-J."/>
            <person name="Kurnit D.M."/>
        </authorList>
    </citation>
    <scope>NUCLEOTIDE SEQUENCE [LARGE SCALE GENOMIC DNA]</scope>
    <source>
        <strain evidence="6 7">DSM 11393</strain>
    </source>
</reference>
<proteinExistence type="inferred from homology"/>
<sequence length="156" mass="17579">MSKNISESVETAGLTKLGNSGHINFDSPSLSILEAFPNQYPQRDYVIEFDYPEFTSLCPKTGQPDFGTIIVRYVPNLCCVESKSFKLYMGSYRNQGAFMERLTNQIADDLIALLAPRRMTVEGLFNARGGTGIKVRVEHFDNTLATDELERLKSLW</sequence>
<protein>
    <recommendedName>
        <fullName evidence="5">NADPH-dependent 7-cyano-7-deazaguanine reductase</fullName>
        <ecNumber evidence="5">1.7.1.13</ecNumber>
    </recommendedName>
    <alternativeName>
        <fullName evidence="5">7-cyano-7-carbaguanine reductase</fullName>
    </alternativeName>
    <alternativeName>
        <fullName evidence="5">NADPH-dependent nitrile oxidoreductase</fullName>
    </alternativeName>
    <alternativeName>
        <fullName evidence="5">PreQ(0) reductase</fullName>
    </alternativeName>
</protein>
<dbReference type="GO" id="GO:0008616">
    <property type="term" value="P:tRNA queuosine(34) biosynthetic process"/>
    <property type="evidence" value="ECO:0007669"/>
    <property type="project" value="UniProtKB-UniRule"/>
</dbReference>
<gene>
    <name evidence="5" type="primary">queF</name>
    <name evidence="6" type="ORF">SAMN02745728_02057</name>
</gene>
<dbReference type="PANTHER" id="PTHR34354">
    <property type="entry name" value="NADPH-DEPENDENT 7-CYANO-7-DEAZAGUANINE REDUCTASE"/>
    <property type="match status" value="1"/>
</dbReference>
<dbReference type="EMBL" id="FRDI01000013">
    <property type="protein sequence ID" value="SHN70595.1"/>
    <property type="molecule type" value="Genomic_DNA"/>
</dbReference>
<dbReference type="PIRSF" id="PIRSF027377">
    <property type="entry name" value="Nitrile_oxidored_QueF"/>
    <property type="match status" value="1"/>
</dbReference>
<dbReference type="EC" id="1.7.1.13" evidence="5"/>
<comment type="similarity">
    <text evidence="5">Belongs to the GTP cyclohydrolase I family. QueF type 1 subfamily.</text>
</comment>
<comment type="catalytic activity">
    <reaction evidence="5">
        <text>7-aminomethyl-7-carbaguanine + 2 NADP(+) = 7-cyano-7-carbaguanine + 2 NADPH + 3 H(+)</text>
        <dbReference type="Rhea" id="RHEA:13409"/>
        <dbReference type="ChEBI" id="CHEBI:15378"/>
        <dbReference type="ChEBI" id="CHEBI:45075"/>
        <dbReference type="ChEBI" id="CHEBI:57783"/>
        <dbReference type="ChEBI" id="CHEBI:58349"/>
        <dbReference type="ChEBI" id="CHEBI:58703"/>
        <dbReference type="EC" id="1.7.1.13"/>
    </reaction>
</comment>
<evidence type="ECO:0000256" key="3">
    <source>
        <dbReference type="ARBA" id="ARBA00022857"/>
    </source>
</evidence>
<feature type="binding site" evidence="5">
    <location>
        <begin position="99"/>
        <end position="100"/>
    </location>
    <ligand>
        <name>substrate</name>
    </ligand>
</feature>
<dbReference type="Proteomes" id="UP000186469">
    <property type="component" value="Unassembled WGS sequence"/>
</dbReference>
<dbReference type="Pfam" id="PF14489">
    <property type="entry name" value="QueF"/>
    <property type="match status" value="1"/>
</dbReference>
<organism evidence="6 7">
    <name type="scientific">Desulfovibrio litoralis DSM 11393</name>
    <dbReference type="NCBI Taxonomy" id="1121455"/>
    <lineage>
        <taxon>Bacteria</taxon>
        <taxon>Pseudomonadati</taxon>
        <taxon>Thermodesulfobacteriota</taxon>
        <taxon>Desulfovibrionia</taxon>
        <taxon>Desulfovibrionales</taxon>
        <taxon>Desulfovibrionaceae</taxon>
        <taxon>Desulfovibrio</taxon>
    </lineage>
</organism>
<keyword evidence="2 5" id="KW-0671">Queuosine biosynthesis</keyword>
<evidence type="ECO:0000256" key="1">
    <source>
        <dbReference type="ARBA" id="ARBA00022490"/>
    </source>
</evidence>
<evidence type="ECO:0000313" key="6">
    <source>
        <dbReference type="EMBL" id="SHN70595.1"/>
    </source>
</evidence>
<comment type="subcellular location">
    <subcellularLocation>
        <location evidence="5">Cytoplasm</location>
    </subcellularLocation>
</comment>
<comment type="pathway">
    <text evidence="5">tRNA modification; tRNA-queuosine biosynthesis.</text>
</comment>
<evidence type="ECO:0000256" key="5">
    <source>
        <dbReference type="HAMAP-Rule" id="MF_00818"/>
    </source>
</evidence>
<dbReference type="RefSeq" id="WP_072697735.1">
    <property type="nucleotide sequence ID" value="NZ_FRDI01000013.1"/>
</dbReference>
<keyword evidence="7" id="KW-1185">Reference proteome</keyword>
<dbReference type="NCBIfam" id="TIGR03139">
    <property type="entry name" value="QueF-II"/>
    <property type="match status" value="1"/>
</dbReference>
<dbReference type="InterPro" id="IPR043133">
    <property type="entry name" value="GTP-CH-I_C/QueF"/>
</dbReference>
<dbReference type="PANTHER" id="PTHR34354:SF1">
    <property type="entry name" value="NADPH-DEPENDENT 7-CYANO-7-DEAZAGUANINE REDUCTASE"/>
    <property type="match status" value="1"/>
</dbReference>
<dbReference type="SUPFAM" id="SSF55620">
    <property type="entry name" value="Tetrahydrobiopterin biosynthesis enzymes-like"/>
    <property type="match status" value="1"/>
</dbReference>
<name>A0A1M7TIP3_9BACT</name>
<evidence type="ECO:0000256" key="2">
    <source>
        <dbReference type="ARBA" id="ARBA00022785"/>
    </source>
</evidence>
<dbReference type="HAMAP" id="MF_00818">
    <property type="entry name" value="QueF_type1"/>
    <property type="match status" value="1"/>
</dbReference>
<feature type="active site" description="Proton donor" evidence="5">
    <location>
        <position position="65"/>
    </location>
</feature>
<dbReference type="Gene3D" id="3.30.1130.10">
    <property type="match status" value="1"/>
</dbReference>
<evidence type="ECO:0000313" key="7">
    <source>
        <dbReference type="Proteomes" id="UP000186469"/>
    </source>
</evidence>
<feature type="binding site" evidence="5">
    <location>
        <begin position="80"/>
        <end position="82"/>
    </location>
    <ligand>
        <name>substrate</name>
    </ligand>
</feature>
<dbReference type="InterPro" id="IPR050084">
    <property type="entry name" value="NADPH_dep_7-cyano-7-deazaG_red"/>
</dbReference>
<dbReference type="InterPro" id="IPR016856">
    <property type="entry name" value="QueF_type1"/>
</dbReference>
<dbReference type="GO" id="GO:0033739">
    <property type="term" value="F:preQ1 synthase activity"/>
    <property type="evidence" value="ECO:0007669"/>
    <property type="project" value="UniProtKB-UniRule"/>
</dbReference>
<evidence type="ECO:0000256" key="4">
    <source>
        <dbReference type="ARBA" id="ARBA00023002"/>
    </source>
</evidence>
<keyword evidence="3 5" id="KW-0521">NADP</keyword>